<dbReference type="RefSeq" id="WP_307167002.1">
    <property type="nucleotide sequence ID" value="NZ_JAUSWV010000002.1"/>
</dbReference>
<evidence type="ECO:0000259" key="3">
    <source>
        <dbReference type="Pfam" id="PF13193"/>
    </source>
</evidence>
<reference evidence="4 5" key="1">
    <citation type="submission" date="2023-07" db="EMBL/GenBank/DDBJ databases">
        <title>Comparative genomics of wheat-associated soil bacteria to identify genetic determinants of phenazine resistance.</title>
        <authorList>
            <person name="Mouncey N."/>
        </authorList>
    </citation>
    <scope>NUCLEOTIDE SEQUENCE [LARGE SCALE GENOMIC DNA]</scope>
    <source>
        <strain evidence="4 5">B2I6</strain>
    </source>
</reference>
<dbReference type="InterPro" id="IPR020845">
    <property type="entry name" value="AMP-binding_CS"/>
</dbReference>
<sequence>MSLHRLVIEAAVRRPGAPAVSAPSGSFTYGELDAAADAIAARLDRQGVRRGDRVVLWAGKSPETVAAMQAVLRLGAAYVPVDGSSPTARVAAIVRDCAARVVVTDRSRIPRISGEPVAGVPCVEMDGPYDPAPPLDAATTDDDLAYILYTSGSTGTPKGVCLTHRNARAFVDWAHDVLAPTEDDRFANHAPFTFDLSVLDLYVAFRAGATVHLVPPELSFAPAQLGEYLYSERISVWYSVPSALAVMMRYGGLLDRPAPEALHTVLFAGEPFPIAQLRDLAGWTGARMMNLYGPTETNVCTFHEVTEADLDRDRPVPIGIAAGGDRVRALRADGGVAAVGEEGELVVDGPTVMAGYWGHPPQSGPYRTGDLVRVLPGGAFDYLGRRDHMVKIRGHRVELGEVESVLENHADVAEAAAVAVGEGVDTRLVAFVAPRKSELGTLALRRHLALHLPRYMVADEVRILSPLPRNGNGKIDRPALRARAGGAERTAHEPDA</sequence>
<evidence type="ECO:0000256" key="1">
    <source>
        <dbReference type="SAM" id="MobiDB-lite"/>
    </source>
</evidence>
<proteinExistence type="predicted"/>
<dbReference type="Gene3D" id="3.40.50.12780">
    <property type="entry name" value="N-terminal domain of ligase-like"/>
    <property type="match status" value="1"/>
</dbReference>
<dbReference type="PANTHER" id="PTHR45527:SF1">
    <property type="entry name" value="FATTY ACID SYNTHASE"/>
    <property type="match status" value="1"/>
</dbReference>
<dbReference type="Proteomes" id="UP001230654">
    <property type="component" value="Unassembled WGS sequence"/>
</dbReference>
<dbReference type="PRINTS" id="PR00154">
    <property type="entry name" value="AMPBINDING"/>
</dbReference>
<dbReference type="InterPro" id="IPR010071">
    <property type="entry name" value="AA_adenyl_dom"/>
</dbReference>
<dbReference type="InterPro" id="IPR045851">
    <property type="entry name" value="AMP-bd_C_sf"/>
</dbReference>
<dbReference type="InterPro" id="IPR042099">
    <property type="entry name" value="ANL_N_sf"/>
</dbReference>
<accession>A0ABU0P1N3</accession>
<evidence type="ECO:0000259" key="2">
    <source>
        <dbReference type="Pfam" id="PF00501"/>
    </source>
</evidence>
<dbReference type="InterPro" id="IPR020459">
    <property type="entry name" value="AMP-binding"/>
</dbReference>
<dbReference type="Pfam" id="PF13193">
    <property type="entry name" value="AMP-binding_C"/>
    <property type="match status" value="1"/>
</dbReference>
<dbReference type="Pfam" id="PF00501">
    <property type="entry name" value="AMP-binding"/>
    <property type="match status" value="1"/>
</dbReference>
<feature type="domain" description="AMP-binding enzyme C-terminal" evidence="3">
    <location>
        <begin position="401"/>
        <end position="474"/>
    </location>
</feature>
<dbReference type="NCBIfam" id="TIGR01733">
    <property type="entry name" value="AA-adenyl-dom"/>
    <property type="match status" value="1"/>
</dbReference>
<feature type="region of interest" description="Disordered" evidence="1">
    <location>
        <begin position="474"/>
        <end position="496"/>
    </location>
</feature>
<gene>
    <name evidence="4" type="ORF">QF030_007481</name>
</gene>
<keyword evidence="5" id="KW-1185">Reference proteome</keyword>
<dbReference type="EMBL" id="JAUSWV010000002">
    <property type="protein sequence ID" value="MDQ0585303.1"/>
    <property type="molecule type" value="Genomic_DNA"/>
</dbReference>
<dbReference type="InterPro" id="IPR000873">
    <property type="entry name" value="AMP-dep_synth/lig_dom"/>
</dbReference>
<comment type="caution">
    <text evidence="4">The sequence shown here is derived from an EMBL/GenBank/DDBJ whole genome shotgun (WGS) entry which is preliminary data.</text>
</comment>
<dbReference type="SUPFAM" id="SSF56801">
    <property type="entry name" value="Acetyl-CoA synthetase-like"/>
    <property type="match status" value="1"/>
</dbReference>
<evidence type="ECO:0000313" key="5">
    <source>
        <dbReference type="Proteomes" id="UP001230654"/>
    </source>
</evidence>
<dbReference type="PROSITE" id="PS00455">
    <property type="entry name" value="AMP_BINDING"/>
    <property type="match status" value="1"/>
</dbReference>
<dbReference type="Gene3D" id="3.30.300.30">
    <property type="match status" value="1"/>
</dbReference>
<evidence type="ECO:0000313" key="4">
    <source>
        <dbReference type="EMBL" id="MDQ0585303.1"/>
    </source>
</evidence>
<protein>
    <submittedName>
        <fullName evidence="4">Amino acid adenylation domain-containing protein</fullName>
    </submittedName>
</protein>
<dbReference type="InterPro" id="IPR025110">
    <property type="entry name" value="AMP-bd_C"/>
</dbReference>
<dbReference type="PANTHER" id="PTHR45527">
    <property type="entry name" value="NONRIBOSOMAL PEPTIDE SYNTHETASE"/>
    <property type="match status" value="1"/>
</dbReference>
<name>A0ABU0P1N3_STRRH</name>
<feature type="domain" description="AMP-dependent synthetase/ligase" evidence="2">
    <location>
        <begin position="9"/>
        <end position="357"/>
    </location>
</feature>
<organism evidence="4 5">
    <name type="scientific">Streptomyces rishiriensis</name>
    <dbReference type="NCBI Taxonomy" id="68264"/>
    <lineage>
        <taxon>Bacteria</taxon>
        <taxon>Bacillati</taxon>
        <taxon>Actinomycetota</taxon>
        <taxon>Actinomycetes</taxon>
        <taxon>Kitasatosporales</taxon>
        <taxon>Streptomycetaceae</taxon>
        <taxon>Streptomyces</taxon>
    </lineage>
</organism>